<organism evidence="1">
    <name type="scientific">Rhizophora mucronata</name>
    <name type="common">Asiatic mangrove</name>
    <dbReference type="NCBI Taxonomy" id="61149"/>
    <lineage>
        <taxon>Eukaryota</taxon>
        <taxon>Viridiplantae</taxon>
        <taxon>Streptophyta</taxon>
        <taxon>Embryophyta</taxon>
        <taxon>Tracheophyta</taxon>
        <taxon>Spermatophyta</taxon>
        <taxon>Magnoliopsida</taxon>
        <taxon>eudicotyledons</taxon>
        <taxon>Gunneridae</taxon>
        <taxon>Pentapetalae</taxon>
        <taxon>rosids</taxon>
        <taxon>fabids</taxon>
        <taxon>Malpighiales</taxon>
        <taxon>Rhizophoraceae</taxon>
        <taxon>Rhizophora</taxon>
    </lineage>
</organism>
<evidence type="ECO:0000313" key="1">
    <source>
        <dbReference type="EMBL" id="MBX09035.1"/>
    </source>
</evidence>
<reference evidence="1" key="1">
    <citation type="submission" date="2018-02" db="EMBL/GenBank/DDBJ databases">
        <title>Rhizophora mucronata_Transcriptome.</title>
        <authorList>
            <person name="Meera S.P."/>
            <person name="Sreeshan A."/>
            <person name="Augustine A."/>
        </authorList>
    </citation>
    <scope>NUCLEOTIDE SEQUENCE</scope>
    <source>
        <tissue evidence="1">Leaf</tissue>
    </source>
</reference>
<sequence>MKEENAKDFSRICKIQSLITDNLELHWFVIEAVMT</sequence>
<dbReference type="EMBL" id="GGEC01028551">
    <property type="protein sequence ID" value="MBX09035.1"/>
    <property type="molecule type" value="Transcribed_RNA"/>
</dbReference>
<accession>A0A2P2KTK6</accession>
<name>A0A2P2KTK6_RHIMU</name>
<protein>
    <submittedName>
        <fullName evidence="1">Uncharacterized protein</fullName>
    </submittedName>
</protein>
<dbReference type="AlphaFoldDB" id="A0A2P2KTK6"/>
<proteinExistence type="predicted"/>